<feature type="compositionally biased region" description="Polar residues" evidence="10">
    <location>
        <begin position="279"/>
        <end position="298"/>
    </location>
</feature>
<dbReference type="Pfam" id="PF13912">
    <property type="entry name" value="zf-C2H2_6"/>
    <property type="match status" value="1"/>
</dbReference>
<sequence length="921" mass="102278">MMGKKEVSLTEKCDMNKMLDKSGDVGISESVDSKQMITHPSGATHTHWQDKQKMELTLPKKDPIQNQFLDSRDPSGEFEFDDVFVDDSDHGKEKRSLDSDSGFKRRLTHPAFTIIQQEDREMSPNISSDSMASGSPASPVEHSGIDINITSESPLMTLDSLAPGYHTPSPLSRSPDPSCLSVETTSTKLSPYGSPSSSFSGSLHAAKSDSDLTNLEKDEQIADIEASQIRSDVSPSRDSHSDSSRSMAVPKSNQNVYYKKYLRNRYISSQSENNEADVTMTTTEPCSNETVNPKTFSNEPSKLTVTVQEVIEEKHTPMEHALDLSSVRSEYLRNIPEEGEKLNVDTINIKQEKKWQGEPLTISPTAECKPIVPFSPAWKSPHPSPSMLPSPSLLPSPFHQSSFMVRNWLSNLATPSPLTSDFGSPRFTFGDPRTPSSGSKQGNVFQFHTGHRPGDHLPQSPLLSDSGMASPRTPSNMAYCPYSPARQQERVTRDPRMSYLCPVCQQLFPSYDNLAKHMAKHLPTETVKTGDSNKIHYCKVCNRAFSRSDMLTRHMRLHTGLKPYECKVCGQVFSRSDHLTTHQRTHTGEKPYKCPQCPYAACRRDMITRHMRIHNKQPGKKQLQRSASGPSVVDTRKDSLSSVDSGTSSSALSMRTSPFSSIDKDQLIEHMKSVESEGMKSLDKSESVQCDSTLAPSKTKYMDIPKFKRWSASTESSTGSVDPLLSPRLKMWHSADTTSSVLEEPGQYLSLSPRLKRPQPRNWSINSFESAHSDPFPHTQRSVDTSTDGGSESVHKEKRGVQLRKWSSANEPSVFVHPCSPKAQHEDVFTSGWSKQHAWSSSSENLNMAARQRAWREQRDRLSSNSTTGGESDTHLKPHSISSSASFESERGKGSSLDCDEQGVNIKQCTLSSSVDLSTAS</sequence>
<dbReference type="PANTHER" id="PTHR24381">
    <property type="entry name" value="ZINC FINGER PROTEIN"/>
    <property type="match status" value="1"/>
</dbReference>
<dbReference type="AlphaFoldDB" id="A0A8J1Y4L6"/>
<evidence type="ECO:0000313" key="11">
    <source>
        <dbReference type="EMBL" id="CAH1788220.1"/>
    </source>
</evidence>
<dbReference type="Proteomes" id="UP000749559">
    <property type="component" value="Unassembled WGS sequence"/>
</dbReference>
<dbReference type="Pfam" id="PF00096">
    <property type="entry name" value="zf-C2H2"/>
    <property type="match status" value="3"/>
</dbReference>
<dbReference type="PANTHER" id="PTHR24381:SF390">
    <property type="entry name" value="ZINC FINGER PROTEIN 37 HOMOLOG"/>
    <property type="match status" value="1"/>
</dbReference>
<keyword evidence="7" id="KW-0238">DNA-binding</keyword>
<evidence type="ECO:0000256" key="4">
    <source>
        <dbReference type="ARBA" id="ARBA00022771"/>
    </source>
</evidence>
<feature type="compositionally biased region" description="Polar residues" evidence="10">
    <location>
        <begin position="761"/>
        <end position="770"/>
    </location>
</feature>
<keyword evidence="2" id="KW-0479">Metal-binding</keyword>
<dbReference type="InterPro" id="IPR036236">
    <property type="entry name" value="Znf_C2H2_sf"/>
</dbReference>
<proteinExistence type="predicted"/>
<evidence type="ECO:0000256" key="5">
    <source>
        <dbReference type="ARBA" id="ARBA00022833"/>
    </source>
</evidence>
<feature type="compositionally biased region" description="Low complexity" evidence="10">
    <location>
        <begin position="186"/>
        <end position="205"/>
    </location>
</feature>
<feature type="region of interest" description="Disordered" evidence="10">
    <location>
        <begin position="272"/>
        <end position="298"/>
    </location>
</feature>
<dbReference type="GO" id="GO:0000977">
    <property type="term" value="F:RNA polymerase II transcription regulatory region sequence-specific DNA binding"/>
    <property type="evidence" value="ECO:0007669"/>
    <property type="project" value="TreeGrafter"/>
</dbReference>
<gene>
    <name evidence="11" type="ORF">OFUS_LOCUS13789</name>
</gene>
<evidence type="ECO:0000256" key="8">
    <source>
        <dbReference type="ARBA" id="ARBA00023163"/>
    </source>
</evidence>
<evidence type="ECO:0000256" key="10">
    <source>
        <dbReference type="SAM" id="MobiDB-lite"/>
    </source>
</evidence>
<dbReference type="OrthoDB" id="10018191at2759"/>
<reference evidence="11" key="1">
    <citation type="submission" date="2022-03" db="EMBL/GenBank/DDBJ databases">
        <authorList>
            <person name="Martin C."/>
        </authorList>
    </citation>
    <scope>NUCLEOTIDE SEQUENCE</scope>
</reference>
<dbReference type="GO" id="GO:0008270">
    <property type="term" value="F:zinc ion binding"/>
    <property type="evidence" value="ECO:0007669"/>
    <property type="project" value="UniProtKB-KW"/>
</dbReference>
<keyword evidence="6" id="KW-0805">Transcription regulation</keyword>
<feature type="compositionally biased region" description="Low complexity" evidence="10">
    <location>
        <begin position="640"/>
        <end position="653"/>
    </location>
</feature>
<feature type="region of interest" description="Disordered" evidence="10">
    <location>
        <begin position="840"/>
        <end position="900"/>
    </location>
</feature>
<comment type="subcellular location">
    <subcellularLocation>
        <location evidence="1">Nucleus</location>
    </subcellularLocation>
</comment>
<organism evidence="11 12">
    <name type="scientific">Owenia fusiformis</name>
    <name type="common">Polychaete worm</name>
    <dbReference type="NCBI Taxonomy" id="6347"/>
    <lineage>
        <taxon>Eukaryota</taxon>
        <taxon>Metazoa</taxon>
        <taxon>Spiralia</taxon>
        <taxon>Lophotrochozoa</taxon>
        <taxon>Annelida</taxon>
        <taxon>Polychaeta</taxon>
        <taxon>Sedentaria</taxon>
        <taxon>Canalipalpata</taxon>
        <taxon>Sabellida</taxon>
        <taxon>Oweniida</taxon>
        <taxon>Oweniidae</taxon>
        <taxon>Owenia</taxon>
    </lineage>
</organism>
<evidence type="ECO:0000256" key="3">
    <source>
        <dbReference type="ARBA" id="ARBA00022737"/>
    </source>
</evidence>
<dbReference type="FunFam" id="3.30.160.60:FF:001498">
    <property type="entry name" value="Zinc finger protein 404"/>
    <property type="match status" value="1"/>
</dbReference>
<dbReference type="FunFam" id="3.30.160.60:FF:000045">
    <property type="entry name" value="ZFP69 zinc finger protein B"/>
    <property type="match status" value="1"/>
</dbReference>
<dbReference type="FunFam" id="3.30.160.60:FF:000395">
    <property type="entry name" value="zinc finger protein 513"/>
    <property type="match status" value="1"/>
</dbReference>
<evidence type="ECO:0000313" key="12">
    <source>
        <dbReference type="Proteomes" id="UP000749559"/>
    </source>
</evidence>
<dbReference type="InterPro" id="IPR013087">
    <property type="entry name" value="Znf_C2H2_type"/>
</dbReference>
<accession>A0A8J1Y4L6</accession>
<dbReference type="SUPFAM" id="SSF57667">
    <property type="entry name" value="beta-beta-alpha zinc fingers"/>
    <property type="match status" value="2"/>
</dbReference>
<dbReference type="SMART" id="SM00355">
    <property type="entry name" value="ZnF_C2H2"/>
    <property type="match status" value="4"/>
</dbReference>
<keyword evidence="4" id="KW-0863">Zinc-finger</keyword>
<evidence type="ECO:0000256" key="9">
    <source>
        <dbReference type="ARBA" id="ARBA00023242"/>
    </source>
</evidence>
<keyword evidence="5" id="KW-0862">Zinc</keyword>
<feature type="region of interest" description="Disordered" evidence="10">
    <location>
        <begin position="225"/>
        <end position="252"/>
    </location>
</feature>
<keyword evidence="9" id="KW-0539">Nucleus</keyword>
<feature type="region of interest" description="Disordered" evidence="10">
    <location>
        <begin position="108"/>
        <end position="144"/>
    </location>
</feature>
<dbReference type="EMBL" id="CAIIXF020000007">
    <property type="protein sequence ID" value="CAH1788220.1"/>
    <property type="molecule type" value="Genomic_DNA"/>
</dbReference>
<protein>
    <submittedName>
        <fullName evidence="11">Uncharacterized protein</fullName>
    </submittedName>
</protein>
<keyword evidence="8" id="KW-0804">Transcription</keyword>
<dbReference type="Gene3D" id="3.30.160.60">
    <property type="entry name" value="Classic Zinc Finger"/>
    <property type="match status" value="3"/>
</dbReference>
<dbReference type="GO" id="GO:0000981">
    <property type="term" value="F:DNA-binding transcription factor activity, RNA polymerase II-specific"/>
    <property type="evidence" value="ECO:0007669"/>
    <property type="project" value="TreeGrafter"/>
</dbReference>
<keyword evidence="12" id="KW-1185">Reference proteome</keyword>
<feature type="region of interest" description="Disordered" evidence="10">
    <location>
        <begin position="159"/>
        <end position="211"/>
    </location>
</feature>
<feature type="region of interest" description="Disordered" evidence="10">
    <location>
        <begin position="614"/>
        <end position="656"/>
    </location>
</feature>
<name>A0A8J1Y4L6_OWEFU</name>
<feature type="compositionally biased region" description="Low complexity" evidence="10">
    <location>
        <begin position="127"/>
        <end position="139"/>
    </location>
</feature>
<dbReference type="PROSITE" id="PS50157">
    <property type="entry name" value="ZINC_FINGER_C2H2_2"/>
    <property type="match status" value="4"/>
</dbReference>
<evidence type="ECO:0000256" key="2">
    <source>
        <dbReference type="ARBA" id="ARBA00022723"/>
    </source>
</evidence>
<dbReference type="PROSITE" id="PS00028">
    <property type="entry name" value="ZINC_FINGER_C2H2_1"/>
    <property type="match status" value="3"/>
</dbReference>
<keyword evidence="3" id="KW-0677">Repeat</keyword>
<feature type="region of interest" description="Disordered" evidence="10">
    <location>
        <begin position="743"/>
        <end position="806"/>
    </location>
</feature>
<evidence type="ECO:0000256" key="1">
    <source>
        <dbReference type="ARBA" id="ARBA00004123"/>
    </source>
</evidence>
<comment type="caution">
    <text evidence="11">The sequence shown here is derived from an EMBL/GenBank/DDBJ whole genome shotgun (WGS) entry which is preliminary data.</text>
</comment>
<dbReference type="GO" id="GO:0005634">
    <property type="term" value="C:nucleus"/>
    <property type="evidence" value="ECO:0007669"/>
    <property type="project" value="UniProtKB-SubCell"/>
</dbReference>
<feature type="compositionally biased region" description="Basic residues" evidence="10">
    <location>
        <begin position="614"/>
        <end position="623"/>
    </location>
</feature>
<evidence type="ECO:0000256" key="7">
    <source>
        <dbReference type="ARBA" id="ARBA00023125"/>
    </source>
</evidence>
<evidence type="ECO:0000256" key="6">
    <source>
        <dbReference type="ARBA" id="ARBA00023015"/>
    </source>
</evidence>
<feature type="compositionally biased region" description="Polar residues" evidence="10">
    <location>
        <begin position="779"/>
        <end position="790"/>
    </location>
</feature>